<protein>
    <submittedName>
        <fullName evidence="1">Class I SAM-dependent methyltransferase</fullName>
    </submittedName>
</protein>
<reference evidence="1 2" key="1">
    <citation type="submission" date="2020-08" db="EMBL/GenBank/DDBJ databases">
        <title>Genome sequence of Thermomonas brevis KACC 16975T.</title>
        <authorList>
            <person name="Hyun D.-W."/>
            <person name="Bae J.-W."/>
        </authorList>
    </citation>
    <scope>NUCLEOTIDE SEQUENCE [LARGE SCALE GENOMIC DNA]</scope>
    <source>
        <strain evidence="1 2">KACC 16975</strain>
    </source>
</reference>
<keyword evidence="2" id="KW-1185">Reference proteome</keyword>
<evidence type="ECO:0000313" key="1">
    <source>
        <dbReference type="EMBL" id="QNN45521.1"/>
    </source>
</evidence>
<dbReference type="SUPFAM" id="SSF53335">
    <property type="entry name" value="S-adenosyl-L-methionine-dependent methyltransferases"/>
    <property type="match status" value="1"/>
</dbReference>
<dbReference type="AlphaFoldDB" id="A0A7G9QQ96"/>
<name>A0A7G9QQ96_9GAMM</name>
<keyword evidence="1" id="KW-0489">Methyltransferase</keyword>
<evidence type="ECO:0000313" key="2">
    <source>
        <dbReference type="Proteomes" id="UP000515977"/>
    </source>
</evidence>
<gene>
    <name evidence="1" type="ORF">H9L17_09825</name>
</gene>
<accession>A0A7G9QQ96</accession>
<dbReference type="RefSeq" id="WP_187569289.1">
    <property type="nucleotide sequence ID" value="NZ_CP060711.1"/>
</dbReference>
<sequence length="219" mass="24793">MRSDSSVAIVCPLCGAETHAFCEDRARRYLECPHCALVLADPASHLSPVEERAIYDLHRNDPADARYRAFLSRLADPLLTRLVPGMRGLDFGCGPGPVLSMMLREAGMAMTDYDPFYAPDPQALRRDYDFVTCTEVVEHFRDPLAGWARLAARVRPGGWLGVMTQLAPDAPANFLRWRYRDDRTHVSFHRLATLRWLAARFGFALEQVESQAFLLQRRG</sequence>
<dbReference type="GO" id="GO:0008168">
    <property type="term" value="F:methyltransferase activity"/>
    <property type="evidence" value="ECO:0007669"/>
    <property type="project" value="UniProtKB-KW"/>
</dbReference>
<dbReference type="InterPro" id="IPR029063">
    <property type="entry name" value="SAM-dependent_MTases_sf"/>
</dbReference>
<dbReference type="Proteomes" id="UP000515977">
    <property type="component" value="Chromosome"/>
</dbReference>
<proteinExistence type="predicted"/>
<keyword evidence="1" id="KW-0808">Transferase</keyword>
<dbReference type="EMBL" id="CP060711">
    <property type="protein sequence ID" value="QNN45521.1"/>
    <property type="molecule type" value="Genomic_DNA"/>
</dbReference>
<dbReference type="KEGG" id="tbv:H9L17_09825"/>
<dbReference type="Gene3D" id="3.40.50.150">
    <property type="entry name" value="Vaccinia Virus protein VP39"/>
    <property type="match status" value="2"/>
</dbReference>
<organism evidence="1 2">
    <name type="scientific">Thermomonas brevis</name>
    <dbReference type="NCBI Taxonomy" id="215691"/>
    <lineage>
        <taxon>Bacteria</taxon>
        <taxon>Pseudomonadati</taxon>
        <taxon>Pseudomonadota</taxon>
        <taxon>Gammaproteobacteria</taxon>
        <taxon>Lysobacterales</taxon>
        <taxon>Lysobacteraceae</taxon>
        <taxon>Thermomonas</taxon>
    </lineage>
</organism>
<dbReference type="GO" id="GO:0032259">
    <property type="term" value="P:methylation"/>
    <property type="evidence" value="ECO:0007669"/>
    <property type="project" value="UniProtKB-KW"/>
</dbReference>
<dbReference type="Pfam" id="PF13489">
    <property type="entry name" value="Methyltransf_23"/>
    <property type="match status" value="1"/>
</dbReference>